<evidence type="ECO:0000313" key="3">
    <source>
        <dbReference type="WBParaSite" id="L893_g1376.t1"/>
    </source>
</evidence>
<proteinExistence type="inferred from homology"/>
<accession>A0A1I7Y8N0</accession>
<protein>
    <submittedName>
        <fullName evidence="3">DPPIV_N domain-containing protein</fullName>
    </submittedName>
</protein>
<evidence type="ECO:0000256" key="1">
    <source>
        <dbReference type="ARBA" id="ARBA00009820"/>
    </source>
</evidence>
<dbReference type="WBParaSite" id="L893_g1376.t1">
    <property type="protein sequence ID" value="L893_g1376.t1"/>
    <property type="gene ID" value="L893_g1376"/>
</dbReference>
<name>A0A1I7Y8N0_9BILA</name>
<dbReference type="InterPro" id="IPR011659">
    <property type="entry name" value="WD40"/>
</dbReference>
<dbReference type="Pfam" id="PF07676">
    <property type="entry name" value="PD40"/>
    <property type="match status" value="2"/>
</dbReference>
<organism evidence="2 3">
    <name type="scientific">Steinernema glaseri</name>
    <dbReference type="NCBI Taxonomy" id="37863"/>
    <lineage>
        <taxon>Eukaryota</taxon>
        <taxon>Metazoa</taxon>
        <taxon>Ecdysozoa</taxon>
        <taxon>Nematoda</taxon>
        <taxon>Chromadorea</taxon>
        <taxon>Rhabditida</taxon>
        <taxon>Tylenchina</taxon>
        <taxon>Panagrolaimomorpha</taxon>
        <taxon>Strongyloidoidea</taxon>
        <taxon>Steinernematidae</taxon>
        <taxon>Steinernema</taxon>
    </lineage>
</organism>
<dbReference type="PANTHER" id="PTHR36842">
    <property type="entry name" value="PROTEIN TOLB HOMOLOG"/>
    <property type="match status" value="1"/>
</dbReference>
<sequence>MRLCNGIGDGAMNVTQHNANSLLSIFADGSSRWIYRSYTETSNSKQRDRDPRLCIALILFLKDSRIHNRCTVYIAGQGGQCHCDPSDQRHKQSDLLSQPLCLLHLVVNPREVGAQCILRRGASIDQLMRLAAAWSLLLLGLAWGDLTVIHWFSIVDVQQAVLSSDGQEILFTGGGAFANSQGCPQIYHMNIKKDMDSIRRLSSGLGASVDPNFLPDGSGYVFASSFESRDAESCSSHKIPGFPTPPPKTPKPHAFSIYRTDLHGNVVRRLATRSTHPVLSPDGKKIVYLYKNQIWSMNANDGKEKKQLTQFPIHGTKKDLRIGAKGRHVYFSHEKRGQKTCYKMNLDGSDLESMENCHHHWKGFRDVLPANPKIFYVSPSGDALIYADPQKGGIFVHREVADYPSRQNHSPNTSFVEHTEKDLSFPEERHLKNIRQLTFGGQNAEGYFSFDDQSIVLQATGQGRYGTTCDQIYRLELYPTPSADTPLRRLSTGLGACTCAYFHPDGETTIHAATFLNATLDKHTGNSCPPKRCHSEESKTNPVLKRLCNTSYVWDLFPDYDIFKVNKYGNVIARLTDTPGYDAEGAVSPDGKHIVFTSLRTGDPELWIMDFDGSNPRQVPYTVAHLDKTAKN</sequence>
<reference evidence="3" key="1">
    <citation type="submission" date="2016-11" db="UniProtKB">
        <authorList>
            <consortium name="WormBaseParasite"/>
        </authorList>
    </citation>
    <scope>IDENTIFICATION</scope>
</reference>
<dbReference type="Gene3D" id="2.120.10.30">
    <property type="entry name" value="TolB, C-terminal domain"/>
    <property type="match status" value="3"/>
</dbReference>
<evidence type="ECO:0000313" key="2">
    <source>
        <dbReference type="Proteomes" id="UP000095287"/>
    </source>
</evidence>
<dbReference type="Proteomes" id="UP000095287">
    <property type="component" value="Unplaced"/>
</dbReference>
<dbReference type="SUPFAM" id="SSF82171">
    <property type="entry name" value="DPP6 N-terminal domain-like"/>
    <property type="match status" value="1"/>
</dbReference>
<dbReference type="PANTHER" id="PTHR36842:SF1">
    <property type="entry name" value="PROTEIN TOLB"/>
    <property type="match status" value="1"/>
</dbReference>
<dbReference type="AlphaFoldDB" id="A0A1I7Y8N0"/>
<keyword evidence="2" id="KW-1185">Reference proteome</keyword>
<dbReference type="InterPro" id="IPR011042">
    <property type="entry name" value="6-blade_b-propeller_TolB-like"/>
</dbReference>
<comment type="similarity">
    <text evidence="1">Belongs to the TolB family.</text>
</comment>